<evidence type="ECO:0000313" key="2">
    <source>
        <dbReference type="EMBL" id="VDP49793.1"/>
    </source>
</evidence>
<evidence type="ECO:0000313" key="3">
    <source>
        <dbReference type="Proteomes" id="UP000277204"/>
    </source>
</evidence>
<feature type="transmembrane region" description="Helical" evidence="1">
    <location>
        <begin position="79"/>
        <end position="100"/>
    </location>
</feature>
<protein>
    <submittedName>
        <fullName evidence="2">Uncharacterized protein</fullName>
    </submittedName>
</protein>
<keyword evidence="1" id="KW-0472">Membrane</keyword>
<sequence>MLKRMWSILAVTATSTFNASSGMLPGPDAWTLLICLMAMLISSIIGGPTSIRMFVGTATMLGRSSGAEKFKRSLKCSTILFRFCLFSLFLGFLCSCSADINCFLLVPPILNLIQCMRSGPFLVLVLLVAQNLMTC</sequence>
<accession>A0A3P8HUV3</accession>
<keyword evidence="3" id="KW-1185">Reference proteome</keyword>
<organism evidence="2 3">
    <name type="scientific">Schistosoma margrebowiei</name>
    <dbReference type="NCBI Taxonomy" id="48269"/>
    <lineage>
        <taxon>Eukaryota</taxon>
        <taxon>Metazoa</taxon>
        <taxon>Spiralia</taxon>
        <taxon>Lophotrochozoa</taxon>
        <taxon>Platyhelminthes</taxon>
        <taxon>Trematoda</taxon>
        <taxon>Digenea</taxon>
        <taxon>Strigeidida</taxon>
        <taxon>Schistosomatoidea</taxon>
        <taxon>Schistosomatidae</taxon>
        <taxon>Schistosoma</taxon>
    </lineage>
</organism>
<name>A0A3P8HUV3_9TREM</name>
<proteinExistence type="predicted"/>
<keyword evidence="1" id="KW-1133">Transmembrane helix</keyword>
<evidence type="ECO:0000256" key="1">
    <source>
        <dbReference type="SAM" id="Phobius"/>
    </source>
</evidence>
<reference evidence="2 3" key="1">
    <citation type="submission" date="2018-11" db="EMBL/GenBank/DDBJ databases">
        <authorList>
            <consortium name="Pathogen Informatics"/>
        </authorList>
    </citation>
    <scope>NUCLEOTIDE SEQUENCE [LARGE SCALE GENOMIC DNA]</scope>
    <source>
        <strain evidence="2 3">Zambia</strain>
    </source>
</reference>
<dbReference type="Proteomes" id="UP000277204">
    <property type="component" value="Unassembled WGS sequence"/>
</dbReference>
<dbReference type="AlphaFoldDB" id="A0A3P8HUV3"/>
<feature type="transmembrane region" description="Helical" evidence="1">
    <location>
        <begin position="106"/>
        <end position="129"/>
    </location>
</feature>
<dbReference type="EMBL" id="UZAI01020126">
    <property type="protein sequence ID" value="VDP49793.1"/>
    <property type="molecule type" value="Genomic_DNA"/>
</dbReference>
<feature type="transmembrane region" description="Helical" evidence="1">
    <location>
        <begin position="29"/>
        <end position="55"/>
    </location>
</feature>
<keyword evidence="1" id="KW-0812">Transmembrane</keyword>
<gene>
    <name evidence="2" type="ORF">SMRZ_LOCUS24070</name>
</gene>